<evidence type="ECO:0008006" key="3">
    <source>
        <dbReference type="Google" id="ProtNLM"/>
    </source>
</evidence>
<dbReference type="PATRIC" id="fig|42253.5.peg.4391"/>
<reference evidence="1 2" key="1">
    <citation type="journal article" date="2015" name="Proc. Natl. Acad. Sci. U.S.A.">
        <title>Expanded metabolic versatility of ubiquitous nitrite-oxidizing bacteria from the genus Nitrospira.</title>
        <authorList>
            <person name="Koch H."/>
            <person name="Lucker S."/>
            <person name="Albertsen M."/>
            <person name="Kitzinger K."/>
            <person name="Herbold C."/>
            <person name="Spieck E."/>
            <person name="Nielsen P.H."/>
            <person name="Wagner M."/>
            <person name="Daims H."/>
        </authorList>
    </citation>
    <scope>NUCLEOTIDE SEQUENCE [LARGE SCALE GENOMIC DNA]</scope>
    <source>
        <strain evidence="1 2">NSP M-1</strain>
    </source>
</reference>
<name>A0A0K2GJM4_NITMO</name>
<dbReference type="KEGG" id="nmv:NITMOv2_4453"/>
<gene>
    <name evidence="1" type="ORF">NITMOv2_4453</name>
</gene>
<organism evidence="1 2">
    <name type="scientific">Nitrospira moscoviensis</name>
    <dbReference type="NCBI Taxonomy" id="42253"/>
    <lineage>
        <taxon>Bacteria</taxon>
        <taxon>Pseudomonadati</taxon>
        <taxon>Nitrospirota</taxon>
        <taxon>Nitrospiria</taxon>
        <taxon>Nitrospirales</taxon>
        <taxon>Nitrospiraceae</taxon>
        <taxon>Nitrospira</taxon>
    </lineage>
</organism>
<sequence>MTTQDIIPARITDARGFCLTELLVSLTAGAIVLAATWDTFTMLNAHANRQYRAVAGQQELRLGLEVFEQEARLAAAESLVNIASDELSFSANVSGLHTTTTSVVLVGQSTLPVQDGRGWGAGKSVTVCGAQRCELHRLARTGQRSQLSLVEPLGLTMPAGASVEVTNRVSYYSKREEDGTLRLMRMVDGGASTLIEDLRAMEFSYWDKRGHAAQSPSEVSRVIIAIILPRSTTKVIREVSLRS</sequence>
<protein>
    <recommendedName>
        <fullName evidence="3">Type IV pilus assembly protein PilW</fullName>
    </recommendedName>
</protein>
<dbReference type="OrthoDB" id="9792698at2"/>
<keyword evidence="2" id="KW-1185">Reference proteome</keyword>
<accession>A0A0K2GJM4</accession>
<proteinExistence type="predicted"/>
<evidence type="ECO:0000313" key="2">
    <source>
        <dbReference type="Proteomes" id="UP000069205"/>
    </source>
</evidence>
<dbReference type="Proteomes" id="UP000069205">
    <property type="component" value="Chromosome"/>
</dbReference>
<dbReference type="STRING" id="42253.NITMOv2_4453"/>
<dbReference type="AlphaFoldDB" id="A0A0K2GJM4"/>
<dbReference type="RefSeq" id="WP_053381621.1">
    <property type="nucleotide sequence ID" value="NZ_CP011801.1"/>
</dbReference>
<evidence type="ECO:0000313" key="1">
    <source>
        <dbReference type="EMBL" id="ALA60827.1"/>
    </source>
</evidence>
<dbReference type="EMBL" id="CP011801">
    <property type="protein sequence ID" value="ALA60827.1"/>
    <property type="molecule type" value="Genomic_DNA"/>
</dbReference>